<dbReference type="EMBL" id="JBHSLU010000068">
    <property type="protein sequence ID" value="MFC5507736.1"/>
    <property type="molecule type" value="Genomic_DNA"/>
</dbReference>
<reference evidence="3" key="1">
    <citation type="journal article" date="2019" name="Int. J. Syst. Evol. Microbiol.">
        <title>The Global Catalogue of Microorganisms (GCM) 10K type strain sequencing project: providing services to taxonomists for standard genome sequencing and annotation.</title>
        <authorList>
            <consortium name="The Broad Institute Genomics Platform"/>
            <consortium name="The Broad Institute Genome Sequencing Center for Infectious Disease"/>
            <person name="Wu L."/>
            <person name="Ma J."/>
        </authorList>
    </citation>
    <scope>NUCLEOTIDE SEQUENCE [LARGE SCALE GENOMIC DNA]</scope>
    <source>
        <strain evidence="3">CCUG 43117</strain>
    </source>
</reference>
<name>A0ABW0P4W7_9HYPH</name>
<feature type="signal peptide" evidence="1">
    <location>
        <begin position="1"/>
        <end position="29"/>
    </location>
</feature>
<dbReference type="RefSeq" id="WP_156449789.1">
    <property type="nucleotide sequence ID" value="NZ_JBHSLU010000068.1"/>
</dbReference>
<protein>
    <submittedName>
        <fullName evidence="2">Uncharacterized protein</fullName>
    </submittedName>
</protein>
<sequence length="111" mass="12011">MTADIRSHRLTRRAVLGLGLMVLAGPAWAQARDVDAAYDRLLGRYVGASPDGVNRVDFIADLGGNDAGLIAHFRRYVEPALAQRLAGSRRIADDDYGWSLNGLRPVPAPRG</sequence>
<comment type="caution">
    <text evidence="2">The sequence shown here is derived from an EMBL/GenBank/DDBJ whole genome shotgun (WGS) entry which is preliminary data.</text>
</comment>
<organism evidence="2 3">
    <name type="scientific">Bosea massiliensis</name>
    <dbReference type="NCBI Taxonomy" id="151419"/>
    <lineage>
        <taxon>Bacteria</taxon>
        <taxon>Pseudomonadati</taxon>
        <taxon>Pseudomonadota</taxon>
        <taxon>Alphaproteobacteria</taxon>
        <taxon>Hyphomicrobiales</taxon>
        <taxon>Boseaceae</taxon>
        <taxon>Bosea</taxon>
    </lineage>
</organism>
<gene>
    <name evidence="2" type="ORF">ACFPN9_21045</name>
</gene>
<proteinExistence type="predicted"/>
<evidence type="ECO:0000313" key="2">
    <source>
        <dbReference type="EMBL" id="MFC5507736.1"/>
    </source>
</evidence>
<dbReference type="Proteomes" id="UP001596060">
    <property type="component" value="Unassembled WGS sequence"/>
</dbReference>
<evidence type="ECO:0000313" key="3">
    <source>
        <dbReference type="Proteomes" id="UP001596060"/>
    </source>
</evidence>
<evidence type="ECO:0000256" key="1">
    <source>
        <dbReference type="SAM" id="SignalP"/>
    </source>
</evidence>
<keyword evidence="1" id="KW-0732">Signal</keyword>
<feature type="chain" id="PRO_5045692574" evidence="1">
    <location>
        <begin position="30"/>
        <end position="111"/>
    </location>
</feature>
<accession>A0ABW0P4W7</accession>
<keyword evidence="3" id="KW-1185">Reference proteome</keyword>